<accession>A0ABT5FG97</accession>
<protein>
    <submittedName>
        <fullName evidence="1">YdeI/OmpD-associated family protein</fullName>
    </submittedName>
</protein>
<dbReference type="Proteomes" id="UP001528411">
    <property type="component" value="Unassembled WGS sequence"/>
</dbReference>
<evidence type="ECO:0000313" key="1">
    <source>
        <dbReference type="EMBL" id="MDC2889686.1"/>
    </source>
</evidence>
<dbReference type="RefSeq" id="WP_272181069.1">
    <property type="nucleotide sequence ID" value="NZ_JAQOMS010000002.1"/>
</dbReference>
<evidence type="ECO:0000313" key="2">
    <source>
        <dbReference type="Proteomes" id="UP001528411"/>
    </source>
</evidence>
<gene>
    <name evidence="1" type="ORF">PN838_14005</name>
</gene>
<keyword evidence="2" id="KW-1185">Reference proteome</keyword>
<dbReference type="Pfam" id="PF13376">
    <property type="entry name" value="OmdA"/>
    <property type="match status" value="1"/>
</dbReference>
<reference evidence="1 2" key="1">
    <citation type="submission" date="2023-01" db="EMBL/GenBank/DDBJ databases">
        <title>Psychrosphaera sp. nov., isolated from marine algae.</title>
        <authorList>
            <person name="Bayburt H."/>
            <person name="Choi B.J."/>
            <person name="Kim J.M."/>
            <person name="Choi D.G."/>
            <person name="Jeon C.O."/>
        </authorList>
    </citation>
    <scope>NUCLEOTIDE SEQUENCE [LARGE SCALE GENOMIC DNA]</scope>
    <source>
        <strain evidence="1 2">G1-22</strain>
    </source>
</reference>
<proteinExistence type="predicted"/>
<dbReference type="EMBL" id="JAQOMS010000002">
    <property type="protein sequence ID" value="MDC2889686.1"/>
    <property type="molecule type" value="Genomic_DNA"/>
</dbReference>
<comment type="caution">
    <text evidence="1">The sequence shown here is derived from an EMBL/GenBank/DDBJ whole genome shotgun (WGS) entry which is preliminary data.</text>
</comment>
<name>A0ABT5FG97_9GAMM</name>
<organism evidence="1 2">
    <name type="scientific">Psychrosphaera algicola</name>
    <dbReference type="NCBI Taxonomy" id="3023714"/>
    <lineage>
        <taxon>Bacteria</taxon>
        <taxon>Pseudomonadati</taxon>
        <taxon>Pseudomonadota</taxon>
        <taxon>Gammaproteobacteria</taxon>
        <taxon>Alteromonadales</taxon>
        <taxon>Pseudoalteromonadaceae</taxon>
        <taxon>Psychrosphaera</taxon>
    </lineage>
</organism>
<sequence>MIYPTELLQVFQQSPELEVAFENLTPGRKRGYILHFTGAKQSKTRTSRINKCVAKIMSGKGFNER</sequence>